<keyword evidence="6" id="KW-1185">Reference proteome</keyword>
<sequence length="573" mass="61814">MLDSCFSRMRKVGAGLGKVVSSRENDFLDLGQRLHDASAQADGLVENARELVDSTVGEILEEVLKQMEEKTGVLHTLTGRSSSTDVDDFTIIRHHLVDLLKLLDNYGRVVRTLQMLSISTRIESARLGTDGRGFNTLADDVEKLATKIVEYSTTIRVHVSALDALAATAAERMHDIQTTQAEYSTRITGQVQENLASLHIYGQRLSGVSSDLSESFSGIQDSMGSVVASMQFHDIVRQQVEHVEEVLSDTVDFMQGEADVRDHSEIYGWIRSINAVQCSQLEHARNNFMHAVDSLRNEVLALAGIVEGVSGIVEEAHGGNGAKSPLEAMSEAVAALADHFAQLARAGEEVGEVMVSVVNTVAEMTAFLENIEDVGAEIELIALNASIKAAHTGDMGKALGVLALSIQNLSKDAGGQTLSISDKLHAISRVADSLRDHAATYLDTSQARAMTGELDGFMEQLRFVDTKGGGLLESIRSDSVRLTATLMGLAQGITVDEHVGNALLAACRELESLVEQLPCGEGDAPLSLPRPLRDILDRYTMESERNVHRSALGDTGSGGIDLFDDSDSNVELF</sequence>
<evidence type="ECO:0000313" key="5">
    <source>
        <dbReference type="EMBL" id="GFM34141.1"/>
    </source>
</evidence>
<protein>
    <submittedName>
        <fullName evidence="5">Arginine N-succinyltransferase</fullName>
    </submittedName>
</protein>
<dbReference type="PROSITE" id="PS50111">
    <property type="entry name" value="CHEMOTAXIS_TRANSDUC_2"/>
    <property type="match status" value="2"/>
</dbReference>
<comment type="similarity">
    <text evidence="2">Belongs to the methyl-accepting chemotaxis (MCP) protein family.</text>
</comment>
<feature type="domain" description="Methyl-accepting transducer" evidence="4">
    <location>
        <begin position="331"/>
        <end position="429"/>
    </location>
</feature>
<evidence type="ECO:0000256" key="2">
    <source>
        <dbReference type="ARBA" id="ARBA00029447"/>
    </source>
</evidence>
<comment type="caution">
    <text evidence="5">The sequence shown here is derived from an EMBL/GenBank/DDBJ whole genome shotgun (WGS) entry which is preliminary data.</text>
</comment>
<keyword evidence="3" id="KW-0807">Transducer</keyword>
<evidence type="ECO:0000313" key="6">
    <source>
        <dbReference type="Proteomes" id="UP000503840"/>
    </source>
</evidence>
<dbReference type="Proteomes" id="UP000503840">
    <property type="component" value="Unassembled WGS sequence"/>
</dbReference>
<feature type="domain" description="Methyl-accepting transducer" evidence="4">
    <location>
        <begin position="98"/>
        <end position="254"/>
    </location>
</feature>
<dbReference type="AlphaFoldDB" id="A0A7J0BLL4"/>
<dbReference type="GO" id="GO:0016740">
    <property type="term" value="F:transferase activity"/>
    <property type="evidence" value="ECO:0007669"/>
    <property type="project" value="UniProtKB-KW"/>
</dbReference>
<evidence type="ECO:0000256" key="1">
    <source>
        <dbReference type="ARBA" id="ARBA00022500"/>
    </source>
</evidence>
<dbReference type="Gene3D" id="1.10.287.950">
    <property type="entry name" value="Methyl-accepting chemotaxis protein"/>
    <property type="match status" value="2"/>
</dbReference>
<keyword evidence="5" id="KW-0808">Transferase</keyword>
<dbReference type="EMBL" id="BLVO01000013">
    <property type="protein sequence ID" value="GFM34141.1"/>
    <property type="molecule type" value="Genomic_DNA"/>
</dbReference>
<dbReference type="PANTHER" id="PTHR43531">
    <property type="entry name" value="PROTEIN ICFG"/>
    <property type="match status" value="1"/>
</dbReference>
<dbReference type="GO" id="GO:0007165">
    <property type="term" value="P:signal transduction"/>
    <property type="evidence" value="ECO:0007669"/>
    <property type="project" value="UniProtKB-KW"/>
</dbReference>
<dbReference type="GO" id="GO:0005886">
    <property type="term" value="C:plasma membrane"/>
    <property type="evidence" value="ECO:0007669"/>
    <property type="project" value="TreeGrafter"/>
</dbReference>
<proteinExistence type="inferred from homology"/>
<dbReference type="GO" id="GO:0006935">
    <property type="term" value="P:chemotaxis"/>
    <property type="evidence" value="ECO:0007669"/>
    <property type="project" value="UniProtKB-KW"/>
</dbReference>
<evidence type="ECO:0000256" key="3">
    <source>
        <dbReference type="PROSITE-ProRule" id="PRU00284"/>
    </source>
</evidence>
<organism evidence="5 6">
    <name type="scientific">Desulfovibrio subterraneus</name>
    <dbReference type="NCBI Taxonomy" id="2718620"/>
    <lineage>
        <taxon>Bacteria</taxon>
        <taxon>Pseudomonadati</taxon>
        <taxon>Thermodesulfobacteriota</taxon>
        <taxon>Desulfovibrionia</taxon>
        <taxon>Desulfovibrionales</taxon>
        <taxon>Desulfovibrionaceae</taxon>
        <taxon>Desulfovibrio</taxon>
    </lineage>
</organism>
<keyword evidence="1" id="KW-0145">Chemotaxis</keyword>
<name>A0A7J0BLL4_9BACT</name>
<dbReference type="GO" id="GO:0004888">
    <property type="term" value="F:transmembrane signaling receptor activity"/>
    <property type="evidence" value="ECO:0007669"/>
    <property type="project" value="TreeGrafter"/>
</dbReference>
<dbReference type="InterPro" id="IPR051310">
    <property type="entry name" value="MCP_chemotaxis"/>
</dbReference>
<gene>
    <name evidence="5" type="ORF">DSM101010T_25060</name>
</gene>
<dbReference type="RefSeq" id="WP_174405762.1">
    <property type="nucleotide sequence ID" value="NZ_BLVO01000013.1"/>
</dbReference>
<reference evidence="5 6" key="1">
    <citation type="submission" date="2020-05" db="EMBL/GenBank/DDBJ databases">
        <title>Draft genome sequence of Desulfovibrio sp. strain HN2T.</title>
        <authorList>
            <person name="Ueno A."/>
            <person name="Tamazawa S."/>
            <person name="Tamamura S."/>
            <person name="Murakami T."/>
            <person name="Kiyama T."/>
            <person name="Inomata H."/>
            <person name="Amano Y."/>
            <person name="Miyakawa K."/>
            <person name="Tamaki H."/>
            <person name="Naganuma T."/>
            <person name="Kaneko K."/>
        </authorList>
    </citation>
    <scope>NUCLEOTIDE SEQUENCE [LARGE SCALE GENOMIC DNA]</scope>
    <source>
        <strain evidence="5 6">HN2</strain>
    </source>
</reference>
<evidence type="ECO:0000259" key="4">
    <source>
        <dbReference type="PROSITE" id="PS50111"/>
    </source>
</evidence>
<accession>A0A7J0BLL4</accession>
<dbReference type="InterPro" id="IPR004089">
    <property type="entry name" value="MCPsignal_dom"/>
</dbReference>
<dbReference type="PANTHER" id="PTHR43531:SF11">
    <property type="entry name" value="METHYL-ACCEPTING CHEMOTAXIS PROTEIN 3"/>
    <property type="match status" value="1"/>
</dbReference>
<dbReference type="SUPFAM" id="SSF58104">
    <property type="entry name" value="Methyl-accepting chemotaxis protein (MCP) signaling domain"/>
    <property type="match status" value="2"/>
</dbReference>